<gene>
    <name evidence="1" type="ORF">HAX54_048665</name>
</gene>
<dbReference type="Proteomes" id="UP000823775">
    <property type="component" value="Unassembled WGS sequence"/>
</dbReference>
<dbReference type="EMBL" id="JACEIK010000807">
    <property type="protein sequence ID" value="MCD7462494.1"/>
    <property type="molecule type" value="Genomic_DNA"/>
</dbReference>
<evidence type="ECO:0000313" key="2">
    <source>
        <dbReference type="Proteomes" id="UP000823775"/>
    </source>
</evidence>
<keyword evidence="2" id="KW-1185">Reference proteome</keyword>
<protein>
    <submittedName>
        <fullName evidence="1">Uncharacterized protein</fullName>
    </submittedName>
</protein>
<proteinExistence type="predicted"/>
<dbReference type="Gene3D" id="3.40.50.720">
    <property type="entry name" value="NAD(P)-binding Rossmann-like Domain"/>
    <property type="match status" value="1"/>
</dbReference>
<sequence length="156" mass="17235">MKLFCTLTSHEMRLLPRMCHITAMVEKAVKVFPEIVIAEEPGWRNCIEGSTAIVNLAGTPISTRWSSEIKKDIKKSRIRVTSKVVELINNSKDDACPNVLTSATAVGYYGMGDQIHVCREWEVAALKVNEDVRLALIRIGVVLEKDSGALGRLVGL</sequence>
<dbReference type="PANTHER" id="PTHR11092">
    <property type="entry name" value="SUGAR NUCLEOTIDE EPIMERASE RELATED"/>
    <property type="match status" value="1"/>
</dbReference>
<name>A0ABS8SU03_DATST</name>
<reference evidence="1 2" key="1">
    <citation type="journal article" date="2021" name="BMC Genomics">
        <title>Datura genome reveals duplications of psychoactive alkaloid biosynthetic genes and high mutation rate following tissue culture.</title>
        <authorList>
            <person name="Rajewski A."/>
            <person name="Carter-House D."/>
            <person name="Stajich J."/>
            <person name="Litt A."/>
        </authorList>
    </citation>
    <scope>NUCLEOTIDE SEQUENCE [LARGE SCALE GENOMIC DNA]</scope>
    <source>
        <strain evidence="1">AR-01</strain>
    </source>
</reference>
<evidence type="ECO:0000313" key="1">
    <source>
        <dbReference type="EMBL" id="MCD7462494.1"/>
    </source>
</evidence>
<organism evidence="1 2">
    <name type="scientific">Datura stramonium</name>
    <name type="common">Jimsonweed</name>
    <name type="synonym">Common thornapple</name>
    <dbReference type="NCBI Taxonomy" id="4076"/>
    <lineage>
        <taxon>Eukaryota</taxon>
        <taxon>Viridiplantae</taxon>
        <taxon>Streptophyta</taxon>
        <taxon>Embryophyta</taxon>
        <taxon>Tracheophyta</taxon>
        <taxon>Spermatophyta</taxon>
        <taxon>Magnoliopsida</taxon>
        <taxon>eudicotyledons</taxon>
        <taxon>Gunneridae</taxon>
        <taxon>Pentapetalae</taxon>
        <taxon>asterids</taxon>
        <taxon>lamiids</taxon>
        <taxon>Solanales</taxon>
        <taxon>Solanaceae</taxon>
        <taxon>Solanoideae</taxon>
        <taxon>Datureae</taxon>
        <taxon>Datura</taxon>
    </lineage>
</organism>
<accession>A0ABS8SU03</accession>
<comment type="caution">
    <text evidence="1">The sequence shown here is derived from an EMBL/GenBank/DDBJ whole genome shotgun (WGS) entry which is preliminary data.</text>
</comment>
<dbReference type="PANTHER" id="PTHR11092:SF0">
    <property type="entry name" value="EPIMERASE FAMILY PROTEIN SDR39U1"/>
    <property type="match status" value="1"/>
</dbReference>